<evidence type="ECO:0000313" key="4">
    <source>
        <dbReference type="EMBL" id="SFV52024.1"/>
    </source>
</evidence>
<dbReference type="PANTHER" id="PTHR42792">
    <property type="entry name" value="FLAGELLIN"/>
    <property type="match status" value="1"/>
</dbReference>
<evidence type="ECO:0000256" key="1">
    <source>
        <dbReference type="ARBA" id="ARBA00023143"/>
    </source>
</evidence>
<dbReference type="Pfam" id="PF00669">
    <property type="entry name" value="Flagellin_N"/>
    <property type="match status" value="1"/>
</dbReference>
<dbReference type="InterPro" id="IPR042187">
    <property type="entry name" value="Flagellin_C_sub2"/>
</dbReference>
<evidence type="ECO:0000259" key="2">
    <source>
        <dbReference type="Pfam" id="PF00669"/>
    </source>
</evidence>
<keyword evidence="4" id="KW-0282">Flagellum</keyword>
<dbReference type="Gene3D" id="1.20.1330.10">
    <property type="entry name" value="f41 fragment of flagellin, N-terminal domain"/>
    <property type="match status" value="1"/>
</dbReference>
<protein>
    <submittedName>
        <fullName evidence="4">Flagellin C</fullName>
    </submittedName>
</protein>
<name>A0A1W1BEQ7_9ZZZZ</name>
<dbReference type="InterPro" id="IPR046358">
    <property type="entry name" value="Flagellin_C"/>
</dbReference>
<accession>A0A1W1BEQ7</accession>
<dbReference type="GO" id="GO:0009288">
    <property type="term" value="C:bacterial-type flagellum"/>
    <property type="evidence" value="ECO:0007669"/>
    <property type="project" value="InterPro"/>
</dbReference>
<dbReference type="InterPro" id="IPR001492">
    <property type="entry name" value="Flagellin"/>
</dbReference>
<reference evidence="4" key="1">
    <citation type="submission" date="2016-10" db="EMBL/GenBank/DDBJ databases">
        <authorList>
            <person name="de Groot N.N."/>
        </authorList>
    </citation>
    <scope>NUCLEOTIDE SEQUENCE</scope>
</reference>
<dbReference type="AlphaFoldDB" id="A0A1W1BEQ7"/>
<evidence type="ECO:0000259" key="3">
    <source>
        <dbReference type="Pfam" id="PF00700"/>
    </source>
</evidence>
<feature type="domain" description="Flagellin N-terminal" evidence="2">
    <location>
        <begin position="14"/>
        <end position="145"/>
    </location>
</feature>
<proteinExistence type="predicted"/>
<dbReference type="PANTHER" id="PTHR42792:SF2">
    <property type="entry name" value="FLAGELLIN"/>
    <property type="match status" value="1"/>
</dbReference>
<organism evidence="4">
    <name type="scientific">hydrothermal vent metagenome</name>
    <dbReference type="NCBI Taxonomy" id="652676"/>
    <lineage>
        <taxon>unclassified sequences</taxon>
        <taxon>metagenomes</taxon>
        <taxon>ecological metagenomes</taxon>
    </lineage>
</organism>
<keyword evidence="4" id="KW-0966">Cell projection</keyword>
<dbReference type="InterPro" id="IPR001029">
    <property type="entry name" value="Flagellin_N"/>
</dbReference>
<gene>
    <name evidence="4" type="ORF">MNB_SM-7-1199</name>
</gene>
<sequence length="258" mass="27827">MPNLYKEAAIKITNAKSATLNYINEQKKKSAHELDKIGSGTKVKATDAAMIQIAQALMSDATIMSQGIQNTNDNVAMLQIADGVLQNVSKTTTRLEELNVRANSASLNADQRKMIESEFNAQVKSMSDAMSQASYNGQPLFGKNFTTSLGKSEISVTIPELNTDALSLGDSDALKAFRESINDAASEIGSGMNAYTSAINSLLTTRTNTLAAYSQMADTDIAKSVDNFKNENLLTQSALFTQAHSNKVNQERIQTLLA</sequence>
<dbReference type="EMBL" id="FPHB01000020">
    <property type="protein sequence ID" value="SFV52024.1"/>
    <property type="molecule type" value="Genomic_DNA"/>
</dbReference>
<dbReference type="Gene3D" id="6.10.10.10">
    <property type="entry name" value="Flagellar export chaperone, C-terminal domain"/>
    <property type="match status" value="1"/>
</dbReference>
<dbReference type="Pfam" id="PF00700">
    <property type="entry name" value="Flagellin_C"/>
    <property type="match status" value="1"/>
</dbReference>
<dbReference type="SUPFAM" id="SSF64518">
    <property type="entry name" value="Phase 1 flagellin"/>
    <property type="match status" value="1"/>
</dbReference>
<keyword evidence="4" id="KW-0969">Cilium</keyword>
<keyword evidence="1" id="KW-0975">Bacterial flagellum</keyword>
<dbReference type="GO" id="GO:0005198">
    <property type="term" value="F:structural molecule activity"/>
    <property type="evidence" value="ECO:0007669"/>
    <property type="project" value="InterPro"/>
</dbReference>
<feature type="domain" description="Flagellin C-terminal" evidence="3">
    <location>
        <begin position="179"/>
        <end position="254"/>
    </location>
</feature>